<reference evidence="2" key="1">
    <citation type="submission" date="2017-02" db="EMBL/GenBank/DDBJ databases">
        <authorList>
            <person name="Varghese N."/>
            <person name="Submissions S."/>
        </authorList>
    </citation>
    <scope>NUCLEOTIDE SEQUENCE [LARGE SCALE GENOMIC DNA]</scope>
    <source>
        <strain evidence="2">DSM 23966</strain>
    </source>
</reference>
<name>A0A1T4XQ14_9BACL</name>
<sequence length="95" mass="11156">MNIVNGKVEELVDPTGIIEGQRFEFLLTVKLDEEDELYNENGTGLRILYSVKDDQRKMLTYQFYELATEIPFDVEWDEEEQAAAEQYCLAHFPEM</sequence>
<organism evidence="1 2">
    <name type="scientific">Sporosarcina newyorkensis</name>
    <dbReference type="NCBI Taxonomy" id="759851"/>
    <lineage>
        <taxon>Bacteria</taxon>
        <taxon>Bacillati</taxon>
        <taxon>Bacillota</taxon>
        <taxon>Bacilli</taxon>
        <taxon>Bacillales</taxon>
        <taxon>Caryophanaceae</taxon>
        <taxon>Sporosarcina</taxon>
    </lineage>
</organism>
<keyword evidence="2" id="KW-1185">Reference proteome</keyword>
<dbReference type="Proteomes" id="UP000190042">
    <property type="component" value="Unassembled WGS sequence"/>
</dbReference>
<evidence type="ECO:0008006" key="3">
    <source>
        <dbReference type="Google" id="ProtNLM"/>
    </source>
</evidence>
<evidence type="ECO:0000313" key="1">
    <source>
        <dbReference type="EMBL" id="SKA91632.1"/>
    </source>
</evidence>
<protein>
    <recommendedName>
        <fullName evidence="3">Pullulanase</fullName>
    </recommendedName>
</protein>
<evidence type="ECO:0000313" key="2">
    <source>
        <dbReference type="Proteomes" id="UP000190042"/>
    </source>
</evidence>
<accession>A0A1T4XQ14</accession>
<dbReference type="EMBL" id="FUYJ01000001">
    <property type="protein sequence ID" value="SKA91632.1"/>
    <property type="molecule type" value="Genomic_DNA"/>
</dbReference>
<gene>
    <name evidence="1" type="ORF">SAMN04244570_1171</name>
</gene>
<dbReference type="AlphaFoldDB" id="A0A1T4XQ14"/>
<proteinExistence type="predicted"/>
<dbReference type="RefSeq" id="WP_009497635.1">
    <property type="nucleotide sequence ID" value="NZ_FUYJ01000001.1"/>
</dbReference>
<dbReference type="InterPro" id="IPR045424">
    <property type="entry name" value="DUF6509"/>
</dbReference>
<dbReference type="Pfam" id="PF20119">
    <property type="entry name" value="DUF6509"/>
    <property type="match status" value="1"/>
</dbReference>